<accession>A0A1Z5RA83</accession>
<dbReference type="InParanoid" id="A0A1Z5RA83"/>
<gene>
    <name evidence="1" type="ORF">SORBI_3007G163901</name>
</gene>
<reference evidence="2" key="2">
    <citation type="journal article" date="2018" name="Plant J.">
        <title>The Sorghum bicolor reference genome: improved assembly, gene annotations, a transcriptome atlas, and signatures of genome organization.</title>
        <authorList>
            <person name="McCormick R.F."/>
            <person name="Truong S.K."/>
            <person name="Sreedasyam A."/>
            <person name="Jenkins J."/>
            <person name="Shu S."/>
            <person name="Sims D."/>
            <person name="Kennedy M."/>
            <person name="Amirebrahimi M."/>
            <person name="Weers B.D."/>
            <person name="McKinley B."/>
            <person name="Mattison A."/>
            <person name="Morishige D.T."/>
            <person name="Grimwood J."/>
            <person name="Schmutz J."/>
            <person name="Mullet J.E."/>
        </authorList>
    </citation>
    <scope>NUCLEOTIDE SEQUENCE [LARGE SCALE GENOMIC DNA]</scope>
    <source>
        <strain evidence="2">cv. BTx623</strain>
    </source>
</reference>
<evidence type="ECO:0000313" key="2">
    <source>
        <dbReference type="Proteomes" id="UP000000768"/>
    </source>
</evidence>
<evidence type="ECO:0000313" key="1">
    <source>
        <dbReference type="EMBL" id="OQU80684.1"/>
    </source>
</evidence>
<sequence length="159" mass="18306">MGKKNSHTLTLMSICYAGYYRHCNKIIWLSTFILLYQKATVQVYSSSRFPAIVAKTATAQWNKSFWIHPRPVGASLQCRRRVHRGWRESSGLRGDVEVGSSSCFPWRWLSSTASSDSRPSLLGAWPRSMCVLRCLYSFVWMSFYRGSAQSLYAMERSRI</sequence>
<reference evidence="1 2" key="1">
    <citation type="journal article" date="2009" name="Nature">
        <title>The Sorghum bicolor genome and the diversification of grasses.</title>
        <authorList>
            <person name="Paterson A.H."/>
            <person name="Bowers J.E."/>
            <person name="Bruggmann R."/>
            <person name="Dubchak I."/>
            <person name="Grimwood J."/>
            <person name="Gundlach H."/>
            <person name="Haberer G."/>
            <person name="Hellsten U."/>
            <person name="Mitros T."/>
            <person name="Poliakov A."/>
            <person name="Schmutz J."/>
            <person name="Spannagl M."/>
            <person name="Tang H."/>
            <person name="Wang X."/>
            <person name="Wicker T."/>
            <person name="Bharti A.K."/>
            <person name="Chapman J."/>
            <person name="Feltus F.A."/>
            <person name="Gowik U."/>
            <person name="Grigoriev I.V."/>
            <person name="Lyons E."/>
            <person name="Maher C.A."/>
            <person name="Martis M."/>
            <person name="Narechania A."/>
            <person name="Otillar R.P."/>
            <person name="Penning B.W."/>
            <person name="Salamov A.A."/>
            <person name="Wang Y."/>
            <person name="Zhang L."/>
            <person name="Carpita N.C."/>
            <person name="Freeling M."/>
            <person name="Gingle A.R."/>
            <person name="Hash C.T."/>
            <person name="Keller B."/>
            <person name="Klein P."/>
            <person name="Kresovich S."/>
            <person name="McCann M.C."/>
            <person name="Ming R."/>
            <person name="Peterson D.G."/>
            <person name="Mehboob-ur-Rahman"/>
            <person name="Ware D."/>
            <person name="Westhoff P."/>
            <person name="Mayer K.F."/>
            <person name="Messing J."/>
            <person name="Rokhsar D.S."/>
        </authorList>
    </citation>
    <scope>NUCLEOTIDE SEQUENCE [LARGE SCALE GENOMIC DNA]</scope>
    <source>
        <strain evidence="2">cv. BTx623</strain>
    </source>
</reference>
<organism evidence="1 2">
    <name type="scientific">Sorghum bicolor</name>
    <name type="common">Sorghum</name>
    <name type="synonym">Sorghum vulgare</name>
    <dbReference type="NCBI Taxonomy" id="4558"/>
    <lineage>
        <taxon>Eukaryota</taxon>
        <taxon>Viridiplantae</taxon>
        <taxon>Streptophyta</taxon>
        <taxon>Embryophyta</taxon>
        <taxon>Tracheophyta</taxon>
        <taxon>Spermatophyta</taxon>
        <taxon>Magnoliopsida</taxon>
        <taxon>Liliopsida</taxon>
        <taxon>Poales</taxon>
        <taxon>Poaceae</taxon>
        <taxon>PACMAD clade</taxon>
        <taxon>Panicoideae</taxon>
        <taxon>Andropogonodae</taxon>
        <taxon>Andropogoneae</taxon>
        <taxon>Sorghinae</taxon>
        <taxon>Sorghum</taxon>
    </lineage>
</organism>
<dbReference type="Gramene" id="OQU80684">
    <property type="protein sequence ID" value="OQU80684"/>
    <property type="gene ID" value="SORBI_3007G163901"/>
</dbReference>
<keyword evidence="2" id="KW-1185">Reference proteome</keyword>
<dbReference type="AlphaFoldDB" id="A0A1Z5RA83"/>
<name>A0A1Z5RA83_SORBI</name>
<dbReference type="Proteomes" id="UP000000768">
    <property type="component" value="Chromosome 7"/>
</dbReference>
<dbReference type="EMBL" id="CM000766">
    <property type="protein sequence ID" value="OQU80684.1"/>
    <property type="molecule type" value="Genomic_DNA"/>
</dbReference>
<proteinExistence type="predicted"/>
<protein>
    <submittedName>
        <fullName evidence="1">Uncharacterized protein</fullName>
    </submittedName>
</protein>